<organism evidence="2 3">
    <name type="scientific">Heterorhabditis bacteriophora</name>
    <name type="common">Entomopathogenic nematode worm</name>
    <dbReference type="NCBI Taxonomy" id="37862"/>
    <lineage>
        <taxon>Eukaryota</taxon>
        <taxon>Metazoa</taxon>
        <taxon>Ecdysozoa</taxon>
        <taxon>Nematoda</taxon>
        <taxon>Chromadorea</taxon>
        <taxon>Rhabditida</taxon>
        <taxon>Rhabditina</taxon>
        <taxon>Rhabditomorpha</taxon>
        <taxon>Strongyloidea</taxon>
        <taxon>Heterorhabditidae</taxon>
        <taxon>Heterorhabditis</taxon>
    </lineage>
</organism>
<keyword evidence="2" id="KW-1185">Reference proteome</keyword>
<dbReference type="InterPro" id="IPR002156">
    <property type="entry name" value="RNaseH_domain"/>
</dbReference>
<dbReference type="Pfam" id="PF00075">
    <property type="entry name" value="RNase_H"/>
    <property type="match status" value="1"/>
</dbReference>
<dbReference type="InterPro" id="IPR036397">
    <property type="entry name" value="RNaseH_sf"/>
</dbReference>
<accession>A0A1I7X189</accession>
<dbReference type="Gene3D" id="3.30.420.10">
    <property type="entry name" value="Ribonuclease H-like superfamily/Ribonuclease H"/>
    <property type="match status" value="1"/>
</dbReference>
<dbReference type="InterPro" id="IPR012337">
    <property type="entry name" value="RNaseH-like_sf"/>
</dbReference>
<dbReference type="WBParaSite" id="Hba_11331">
    <property type="protein sequence ID" value="Hba_11331"/>
    <property type="gene ID" value="Hba_11331"/>
</dbReference>
<evidence type="ECO:0000313" key="3">
    <source>
        <dbReference type="WBParaSite" id="Hba_11331"/>
    </source>
</evidence>
<dbReference type="Proteomes" id="UP000095283">
    <property type="component" value="Unplaced"/>
</dbReference>
<evidence type="ECO:0000313" key="2">
    <source>
        <dbReference type="Proteomes" id="UP000095283"/>
    </source>
</evidence>
<sequence>MFQFFAYIDIKDGDERDSEGKKPTTSSVDWPVVYVGASYRLFHSGFVLASYATHWPISECGGGTVHRLTKPTTTLFKAQLIGIEKALTQIRFRFEPFTKNSMEWLSVKAKCEEGIKFPILWKDKSEYRLSIGKIVSQNYSETTNLQRVRIFKNNNTIRRNVVWENMDGEPAVNTNANHEITVKTLYSALISALTKAVELNLSSLIVRTDSRRLIRACESWLPVWERNEWRNSLNKRVAYCDEWKTIYALKKKIKIYWELMDPFTDEDFKAASFLQPPKSIKIDSILKNCCQQQYGNLLWILLNDEVEISGADGFCTYSTFGGSFEEIDYGS</sequence>
<name>A0A1I7X189_HETBA</name>
<protein>
    <submittedName>
        <fullName evidence="3">RNase H domain-containing protein</fullName>
    </submittedName>
</protein>
<dbReference type="GO" id="GO:0004523">
    <property type="term" value="F:RNA-DNA hybrid ribonuclease activity"/>
    <property type="evidence" value="ECO:0007669"/>
    <property type="project" value="InterPro"/>
</dbReference>
<dbReference type="GO" id="GO:0003676">
    <property type="term" value="F:nucleic acid binding"/>
    <property type="evidence" value="ECO:0007669"/>
    <property type="project" value="InterPro"/>
</dbReference>
<dbReference type="SUPFAM" id="SSF53098">
    <property type="entry name" value="Ribonuclease H-like"/>
    <property type="match status" value="1"/>
</dbReference>
<feature type="domain" description="RNase H type-1" evidence="1">
    <location>
        <begin position="187"/>
        <end position="258"/>
    </location>
</feature>
<proteinExistence type="predicted"/>
<evidence type="ECO:0000259" key="1">
    <source>
        <dbReference type="Pfam" id="PF00075"/>
    </source>
</evidence>
<dbReference type="AlphaFoldDB" id="A0A1I7X189"/>
<reference evidence="3" key="1">
    <citation type="submission" date="2016-11" db="UniProtKB">
        <authorList>
            <consortium name="WormBaseParasite"/>
        </authorList>
    </citation>
    <scope>IDENTIFICATION</scope>
</reference>